<gene>
    <name evidence="1" type="ORF">NE237_003517</name>
</gene>
<dbReference type="EMBL" id="JAMYWD010000005">
    <property type="protein sequence ID" value="KAJ4970418.1"/>
    <property type="molecule type" value="Genomic_DNA"/>
</dbReference>
<keyword evidence="2" id="KW-1185">Reference proteome</keyword>
<accession>A0A9Q0KGZ1</accession>
<name>A0A9Q0KGZ1_9MAGN</name>
<sequence>MVSHRTSQEINYQTKFKKIHLKSHFSMLAQNSLLKLPNYRKFQESTIKKNSRKFPLKLYLNIHAGKKKRIPKYKIQLSDIEFKRSSRYQNCKELNYYKGSCHLILDS</sequence>
<protein>
    <submittedName>
        <fullName evidence="1">Uncharacterized protein</fullName>
    </submittedName>
</protein>
<comment type="caution">
    <text evidence="1">The sequence shown here is derived from an EMBL/GenBank/DDBJ whole genome shotgun (WGS) entry which is preliminary data.</text>
</comment>
<dbReference type="Proteomes" id="UP001141806">
    <property type="component" value="Unassembled WGS sequence"/>
</dbReference>
<evidence type="ECO:0000313" key="1">
    <source>
        <dbReference type="EMBL" id="KAJ4970418.1"/>
    </source>
</evidence>
<evidence type="ECO:0000313" key="2">
    <source>
        <dbReference type="Proteomes" id="UP001141806"/>
    </source>
</evidence>
<proteinExistence type="predicted"/>
<reference evidence="1" key="1">
    <citation type="journal article" date="2023" name="Plant J.">
        <title>The genome of the king protea, Protea cynaroides.</title>
        <authorList>
            <person name="Chang J."/>
            <person name="Duong T.A."/>
            <person name="Schoeman C."/>
            <person name="Ma X."/>
            <person name="Roodt D."/>
            <person name="Barker N."/>
            <person name="Li Z."/>
            <person name="Van de Peer Y."/>
            <person name="Mizrachi E."/>
        </authorList>
    </citation>
    <scope>NUCLEOTIDE SEQUENCE</scope>
    <source>
        <tissue evidence="1">Young leaves</tissue>
    </source>
</reference>
<organism evidence="1 2">
    <name type="scientific">Protea cynaroides</name>
    <dbReference type="NCBI Taxonomy" id="273540"/>
    <lineage>
        <taxon>Eukaryota</taxon>
        <taxon>Viridiplantae</taxon>
        <taxon>Streptophyta</taxon>
        <taxon>Embryophyta</taxon>
        <taxon>Tracheophyta</taxon>
        <taxon>Spermatophyta</taxon>
        <taxon>Magnoliopsida</taxon>
        <taxon>Proteales</taxon>
        <taxon>Proteaceae</taxon>
        <taxon>Protea</taxon>
    </lineage>
</organism>
<dbReference type="AlphaFoldDB" id="A0A9Q0KGZ1"/>